<feature type="domain" description="Farnesoic acid O-methyl transferase" evidence="2">
    <location>
        <begin position="185"/>
        <end position="273"/>
    </location>
</feature>
<feature type="domain" description="Farnesoic acid O-methyl transferase" evidence="2">
    <location>
        <begin position="48"/>
        <end position="180"/>
    </location>
</feature>
<dbReference type="Pfam" id="PF12248">
    <property type="entry name" value="Methyltransf_FA"/>
    <property type="match status" value="3"/>
</dbReference>
<feature type="domain" description="Farnesoic acid O-methyl transferase" evidence="2">
    <location>
        <begin position="305"/>
        <end position="441"/>
    </location>
</feature>
<name>A0AAV1JFI9_9NEOP</name>
<protein>
    <recommendedName>
        <fullName evidence="2">Farnesoic acid O-methyl transferase domain-containing protein</fullName>
    </recommendedName>
</protein>
<evidence type="ECO:0000313" key="3">
    <source>
        <dbReference type="EMBL" id="CAK1547720.1"/>
    </source>
</evidence>
<dbReference type="EMBL" id="CAVLEF010000009">
    <property type="protein sequence ID" value="CAK1547720.1"/>
    <property type="molecule type" value="Genomic_DNA"/>
</dbReference>
<dbReference type="AlphaFoldDB" id="A0AAV1JFI9"/>
<dbReference type="InterPro" id="IPR022041">
    <property type="entry name" value="Methyltransf_FA"/>
</dbReference>
<evidence type="ECO:0000313" key="4">
    <source>
        <dbReference type="Proteomes" id="UP001497472"/>
    </source>
</evidence>
<dbReference type="PANTHER" id="PTHR36695:SF12">
    <property type="entry name" value="AGAP008648-PA"/>
    <property type="match status" value="1"/>
</dbReference>
<dbReference type="PANTHER" id="PTHR36695">
    <property type="entry name" value="AGAP008648-PA"/>
    <property type="match status" value="1"/>
</dbReference>
<keyword evidence="4" id="KW-1185">Reference proteome</keyword>
<feature type="signal peptide" evidence="1">
    <location>
        <begin position="1"/>
        <end position="18"/>
    </location>
</feature>
<evidence type="ECO:0000256" key="1">
    <source>
        <dbReference type="SAM" id="SignalP"/>
    </source>
</evidence>
<evidence type="ECO:0000259" key="2">
    <source>
        <dbReference type="Pfam" id="PF12248"/>
    </source>
</evidence>
<reference evidence="3 4" key="1">
    <citation type="submission" date="2023-11" db="EMBL/GenBank/DDBJ databases">
        <authorList>
            <person name="Okamura Y."/>
        </authorList>
    </citation>
    <scope>NUCLEOTIDE SEQUENCE [LARGE SCALE GENOMIC DNA]</scope>
</reference>
<feature type="chain" id="PRO_5044010249" description="Farnesoic acid O-methyl transferase domain-containing protein" evidence="1">
    <location>
        <begin position="19"/>
        <end position="450"/>
    </location>
</feature>
<sequence>MKLICCLYLLLVWEYVSAFKFTDDMAKQCKGFIRKTDKTFNTFYKVDAENIRKLKSDSAIDFEMRFAVMAPSGACILLSKGESKELAYVIAIGANKNTEANIIMSIRDEYKNTTFMKNLLSSVEYRAFNIKQYKDGTIAVAREGDRTPIIVYKDPTPIKINYFSFANWNVDEVNYYFDCPKPPAIGNGTNSVTEIRKYHKSIRSYWALTHNVLSDSEFRYFNIKIYKDGPIVLSREGRSEPILYIVDDNPISVKYFSFDTSNNVEAQFLYGCSDKNETGKIVVEGQYVPEKKCKKFLRQRDSNAFIKAEDIKVNNQYENVSFEMNFAILAAQDAHLVLLTMPNYDGPIYDLRIGTDSNQKTELRRGYENISGEFAWTPYILSETKYKKFYTKIYKDGTIELGMEGSLRPILNFTDTKAVPVNFFSFCAGSSMDAEFRYDCPKLDLDDTTE</sequence>
<comment type="caution">
    <text evidence="3">The sequence shown here is derived from an EMBL/GenBank/DDBJ whole genome shotgun (WGS) entry which is preliminary data.</text>
</comment>
<accession>A0AAV1JFI9</accession>
<proteinExistence type="predicted"/>
<organism evidence="3 4">
    <name type="scientific">Leptosia nina</name>
    <dbReference type="NCBI Taxonomy" id="320188"/>
    <lineage>
        <taxon>Eukaryota</taxon>
        <taxon>Metazoa</taxon>
        <taxon>Ecdysozoa</taxon>
        <taxon>Arthropoda</taxon>
        <taxon>Hexapoda</taxon>
        <taxon>Insecta</taxon>
        <taxon>Pterygota</taxon>
        <taxon>Neoptera</taxon>
        <taxon>Endopterygota</taxon>
        <taxon>Lepidoptera</taxon>
        <taxon>Glossata</taxon>
        <taxon>Ditrysia</taxon>
        <taxon>Papilionoidea</taxon>
        <taxon>Pieridae</taxon>
        <taxon>Pierinae</taxon>
        <taxon>Leptosia</taxon>
    </lineage>
</organism>
<gene>
    <name evidence="3" type="ORF">LNINA_LOCUS7177</name>
</gene>
<keyword evidence="1" id="KW-0732">Signal</keyword>
<dbReference type="Proteomes" id="UP001497472">
    <property type="component" value="Unassembled WGS sequence"/>
</dbReference>